<gene>
    <name evidence="2" type="ORF">MM415A06509_0007</name>
    <name evidence="1" type="ORF">MM415B01966_0003</name>
</gene>
<proteinExistence type="predicted"/>
<dbReference type="EMBL" id="MT141620">
    <property type="protein sequence ID" value="QJA68472.1"/>
    <property type="molecule type" value="Genomic_DNA"/>
</dbReference>
<organism evidence="2">
    <name type="scientific">viral metagenome</name>
    <dbReference type="NCBI Taxonomy" id="1070528"/>
    <lineage>
        <taxon>unclassified sequences</taxon>
        <taxon>metagenomes</taxon>
        <taxon>organismal metagenomes</taxon>
    </lineage>
</organism>
<dbReference type="AlphaFoldDB" id="A0A6M3JHC3"/>
<reference evidence="2" key="1">
    <citation type="submission" date="2020-03" db="EMBL/GenBank/DDBJ databases">
        <title>The deep terrestrial virosphere.</title>
        <authorList>
            <person name="Holmfeldt K."/>
            <person name="Nilsson E."/>
            <person name="Simone D."/>
            <person name="Lopez-Fernandez M."/>
            <person name="Wu X."/>
            <person name="de Brujin I."/>
            <person name="Lundin D."/>
            <person name="Andersson A."/>
            <person name="Bertilsson S."/>
            <person name="Dopson M."/>
        </authorList>
    </citation>
    <scope>NUCLEOTIDE SEQUENCE</scope>
    <source>
        <strain evidence="2">MM415A06509</strain>
        <strain evidence="1">MM415B01966</strain>
    </source>
</reference>
<accession>A0A6M3JHC3</accession>
<sequence length="146" mass="17716">MPRKKKKKRTEKEREDLYIKKQKSFLAQKRDDRHNCYLGSVVLYNSKKYMVVVTSPLFVFLANKNGVKRLTWAKWDNGHELSTRKVKWCKEIRNCIRFIKSQLKEEALRRKNIERNPKIKRTPIKKKKEIAEVSIKKKKLMKRRNK</sequence>
<evidence type="ECO:0000313" key="2">
    <source>
        <dbReference type="EMBL" id="QJA68472.1"/>
    </source>
</evidence>
<evidence type="ECO:0000313" key="1">
    <source>
        <dbReference type="EMBL" id="QJA55924.1"/>
    </source>
</evidence>
<name>A0A6M3JHC3_9ZZZZ</name>
<dbReference type="EMBL" id="MT141190">
    <property type="protein sequence ID" value="QJA55924.1"/>
    <property type="molecule type" value="Genomic_DNA"/>
</dbReference>
<protein>
    <submittedName>
        <fullName evidence="2">Uncharacterized protein</fullName>
    </submittedName>
</protein>